<evidence type="ECO:0000256" key="1">
    <source>
        <dbReference type="ARBA" id="ARBA00004442"/>
    </source>
</evidence>
<dbReference type="PROSITE" id="PS51257">
    <property type="entry name" value="PROKAR_LIPOPROTEIN"/>
    <property type="match status" value="1"/>
</dbReference>
<evidence type="ECO:0000256" key="2">
    <source>
        <dbReference type="ARBA" id="ARBA00006275"/>
    </source>
</evidence>
<keyword evidence="5" id="KW-0998">Cell outer membrane</keyword>
<sequence length="666" mass="74336">MKTNKFIDIKRATFLCFLTIMVIGCNKHLDITPQAEVSPENYFNDESHLSAYTIARYQDVFRTTDGTGGAGLYLDDAATDNMTNRGSNNRFLPGQWRVGATGGGWSFGTIFQLNYFLQTVSAKVEAGSVFGNANNINHYIGEAYLMRAFVYFGRLMEMGDFPIITEILPDQQAALVEASKRKPRNEVARFILNDLDKAAELLLTVPPAGGRTRISKDVAYLIKSRVALFEATWLKYHQGTALVPNGPNWPGATKDYNSGYQFPAGSIEGEVDFFLGEAMSAAKVVADAHALSVNSKNIKQNAADPSNPYFEMFNAENLAGYDEVLLWRDFDLTLGVVQYWNHYMYYGNGYGYTRQFVDNFLMDNGLPIYATGSGYQGDDFVGEVKVNRDWRLRLFMRAPGETKAFISLSAGTTPEVEPTVPNIDLASRFLEGTGYSIKKGLSYDNNMQSIVGRDVTALVCFRAAEAYLNYIEACFEKNGGLDGSATSYWQAIRNRAGVNPDFNITIAATDMSKEGSNDWGAYSHGNFINPTLYNIRRERRAELMVEGLRYMDLIRWRAMDQLNGFKIEGIKVWGPMQDIYGNRLKYGGTTTNTVSDPSLGIYLRIHQISPNNQFYDGYFFTEAHYLSPIATEHFLISSPDGQSMETSPIYQNPGWPLTAGAGPIGY</sequence>
<feature type="domain" description="RagB/SusD" evidence="6">
    <location>
        <begin position="342"/>
        <end position="655"/>
    </location>
</feature>
<dbReference type="STRING" id="407022.SAMN05661044_03591"/>
<name>A0A1H7TPJ3_OLID1</name>
<proteinExistence type="inferred from homology"/>
<evidence type="ECO:0000256" key="5">
    <source>
        <dbReference type="ARBA" id="ARBA00023237"/>
    </source>
</evidence>
<dbReference type="EMBL" id="FOAF01000004">
    <property type="protein sequence ID" value="SEL85767.1"/>
    <property type="molecule type" value="Genomic_DNA"/>
</dbReference>
<evidence type="ECO:0000256" key="3">
    <source>
        <dbReference type="ARBA" id="ARBA00022729"/>
    </source>
</evidence>
<organism evidence="7 8">
    <name type="scientific">Olivibacter domesticus</name>
    <name type="common">Pseudosphingobacterium domesticum</name>
    <dbReference type="NCBI Taxonomy" id="407022"/>
    <lineage>
        <taxon>Bacteria</taxon>
        <taxon>Pseudomonadati</taxon>
        <taxon>Bacteroidota</taxon>
        <taxon>Sphingobacteriia</taxon>
        <taxon>Sphingobacteriales</taxon>
        <taxon>Sphingobacteriaceae</taxon>
        <taxon>Olivibacter</taxon>
    </lineage>
</organism>
<evidence type="ECO:0000259" key="6">
    <source>
        <dbReference type="Pfam" id="PF07980"/>
    </source>
</evidence>
<keyword evidence="4" id="KW-0472">Membrane</keyword>
<dbReference type="RefSeq" id="WP_093326889.1">
    <property type="nucleotide sequence ID" value="NZ_FOAF01000004.1"/>
</dbReference>
<evidence type="ECO:0000313" key="8">
    <source>
        <dbReference type="Proteomes" id="UP000199421"/>
    </source>
</evidence>
<evidence type="ECO:0000313" key="7">
    <source>
        <dbReference type="EMBL" id="SEL85767.1"/>
    </source>
</evidence>
<comment type="subcellular location">
    <subcellularLocation>
        <location evidence="1">Cell outer membrane</location>
    </subcellularLocation>
</comment>
<evidence type="ECO:0000256" key="4">
    <source>
        <dbReference type="ARBA" id="ARBA00023136"/>
    </source>
</evidence>
<dbReference type="OrthoDB" id="5694214at2"/>
<dbReference type="Pfam" id="PF07980">
    <property type="entry name" value="SusD_RagB"/>
    <property type="match status" value="1"/>
</dbReference>
<accession>A0A1H7TPJ3</accession>
<keyword evidence="3" id="KW-0732">Signal</keyword>
<dbReference type="Proteomes" id="UP000199421">
    <property type="component" value="Unassembled WGS sequence"/>
</dbReference>
<dbReference type="Gene3D" id="1.25.40.390">
    <property type="match status" value="1"/>
</dbReference>
<gene>
    <name evidence="7" type="ORF">SAMN05661044_03591</name>
</gene>
<protein>
    <submittedName>
        <fullName evidence="7">Starch-binding associating with outer membrane</fullName>
    </submittedName>
</protein>
<dbReference type="AlphaFoldDB" id="A0A1H7TPJ3"/>
<dbReference type="SUPFAM" id="SSF48452">
    <property type="entry name" value="TPR-like"/>
    <property type="match status" value="1"/>
</dbReference>
<dbReference type="InterPro" id="IPR011990">
    <property type="entry name" value="TPR-like_helical_dom_sf"/>
</dbReference>
<keyword evidence="8" id="KW-1185">Reference proteome</keyword>
<reference evidence="8" key="1">
    <citation type="submission" date="2016-10" db="EMBL/GenBank/DDBJ databases">
        <authorList>
            <person name="Varghese N."/>
            <person name="Submissions S."/>
        </authorList>
    </citation>
    <scope>NUCLEOTIDE SEQUENCE [LARGE SCALE GENOMIC DNA]</scope>
    <source>
        <strain evidence="8">DSM 18733</strain>
    </source>
</reference>
<dbReference type="InterPro" id="IPR012944">
    <property type="entry name" value="SusD_RagB_dom"/>
</dbReference>
<comment type="similarity">
    <text evidence="2">Belongs to the SusD family.</text>
</comment>
<dbReference type="GO" id="GO:0009279">
    <property type="term" value="C:cell outer membrane"/>
    <property type="evidence" value="ECO:0007669"/>
    <property type="project" value="UniProtKB-SubCell"/>
</dbReference>